<evidence type="ECO:0000313" key="4">
    <source>
        <dbReference type="Proteomes" id="UP001301769"/>
    </source>
</evidence>
<name>A0AAN6YGE7_9PEZI</name>
<dbReference type="InterPro" id="IPR036770">
    <property type="entry name" value="Ankyrin_rpt-contain_sf"/>
</dbReference>
<keyword evidence="4" id="KW-1185">Reference proteome</keyword>
<dbReference type="AlphaFoldDB" id="A0AAN6YGE7"/>
<accession>A0AAN6YGE7</accession>
<feature type="region of interest" description="Disordered" evidence="2">
    <location>
        <begin position="222"/>
        <end position="251"/>
    </location>
</feature>
<dbReference type="Gene3D" id="1.25.40.20">
    <property type="entry name" value="Ankyrin repeat-containing domain"/>
    <property type="match status" value="1"/>
</dbReference>
<organism evidence="3 4">
    <name type="scientific">Rhypophila decipiens</name>
    <dbReference type="NCBI Taxonomy" id="261697"/>
    <lineage>
        <taxon>Eukaryota</taxon>
        <taxon>Fungi</taxon>
        <taxon>Dikarya</taxon>
        <taxon>Ascomycota</taxon>
        <taxon>Pezizomycotina</taxon>
        <taxon>Sordariomycetes</taxon>
        <taxon>Sordariomycetidae</taxon>
        <taxon>Sordariales</taxon>
        <taxon>Naviculisporaceae</taxon>
        <taxon>Rhypophila</taxon>
    </lineage>
</organism>
<keyword evidence="1" id="KW-0175">Coiled coil</keyword>
<gene>
    <name evidence="3" type="ORF">QBC37DRAFT_450955</name>
</gene>
<evidence type="ECO:0000256" key="2">
    <source>
        <dbReference type="SAM" id="MobiDB-lite"/>
    </source>
</evidence>
<dbReference type="EMBL" id="MU858061">
    <property type="protein sequence ID" value="KAK4217190.1"/>
    <property type="molecule type" value="Genomic_DNA"/>
</dbReference>
<dbReference type="SUPFAM" id="SSF48403">
    <property type="entry name" value="Ankyrin repeat"/>
    <property type="match status" value="1"/>
</dbReference>
<sequence length="583" mass="65530">MGHGWKLTNYRTRIDIASLYQIEQFTNLTGGVQAAVDRIRELELCLAQQSQSIEDSGTNILSAITNSALSSGEDHERTRNTVVETASTLQETSAVNYQETLRQATSLGYRSPHEITMTEIELIRAATEQQVKELREEIRQLKLEIERSVQQIVASVGKVSASEQQRLKETSNAKFNVWVAKEIVLKNLLEILRIFKSQIGDGVAAFESATWKMQPYPTIKPFRSTTETQPCPDIEPETKMRSPDIVGPLSEDPDRGSNIAYAEALQIIRRNSCVFDLYKFNLESDRFFDNVFRCCSPGFRYQCAQILLKAGAKPTYKSLIEALQCREGDAVSLLGDWTTTENLTRNSHHLAGGRKSQSDSERFSQLLRCCDSHELSELVYLLNKCPELINEQIEGALSLTVAAQSANADVVAILSLYGSPLVCTEDIHKSPLLVAIDRLNLEMACTMIDYHSSPLEPGWEWPALTSLADKNFKAPAQSIDYIIEQIGILHGLRLAIEHRHERLIRFMLWRFKLKSPDTGSAEVLEMAVQSGICREYAEHVKGYVEENTGLVEVADSPVPVFRTCSRRRSDGQIGMRVLNLARR</sequence>
<evidence type="ECO:0000256" key="1">
    <source>
        <dbReference type="SAM" id="Coils"/>
    </source>
</evidence>
<reference evidence="3" key="2">
    <citation type="submission" date="2023-05" db="EMBL/GenBank/DDBJ databases">
        <authorList>
            <consortium name="Lawrence Berkeley National Laboratory"/>
            <person name="Steindorff A."/>
            <person name="Hensen N."/>
            <person name="Bonometti L."/>
            <person name="Westerberg I."/>
            <person name="Brannstrom I.O."/>
            <person name="Guillou S."/>
            <person name="Cros-Aarteil S."/>
            <person name="Calhoun S."/>
            <person name="Haridas S."/>
            <person name="Kuo A."/>
            <person name="Mondo S."/>
            <person name="Pangilinan J."/>
            <person name="Riley R."/>
            <person name="Labutti K."/>
            <person name="Andreopoulos B."/>
            <person name="Lipzen A."/>
            <person name="Chen C."/>
            <person name="Yanf M."/>
            <person name="Daum C."/>
            <person name="Ng V."/>
            <person name="Clum A."/>
            <person name="Ohm R."/>
            <person name="Martin F."/>
            <person name="Silar P."/>
            <person name="Natvig D."/>
            <person name="Lalanne C."/>
            <person name="Gautier V."/>
            <person name="Ament-Velasquez S.L."/>
            <person name="Kruys A."/>
            <person name="Hutchinson M.I."/>
            <person name="Powell A.J."/>
            <person name="Barry K."/>
            <person name="Miller A.N."/>
            <person name="Grigoriev I.V."/>
            <person name="Debuchy R."/>
            <person name="Gladieux P."/>
            <person name="Thoren M.H."/>
            <person name="Johannesson H."/>
        </authorList>
    </citation>
    <scope>NUCLEOTIDE SEQUENCE</scope>
    <source>
        <strain evidence="3">PSN293</strain>
    </source>
</reference>
<proteinExistence type="predicted"/>
<evidence type="ECO:0000313" key="3">
    <source>
        <dbReference type="EMBL" id="KAK4217190.1"/>
    </source>
</evidence>
<evidence type="ECO:0008006" key="5">
    <source>
        <dbReference type="Google" id="ProtNLM"/>
    </source>
</evidence>
<dbReference type="Proteomes" id="UP001301769">
    <property type="component" value="Unassembled WGS sequence"/>
</dbReference>
<reference evidence="3" key="1">
    <citation type="journal article" date="2023" name="Mol. Phylogenet. Evol.">
        <title>Genome-scale phylogeny and comparative genomics of the fungal order Sordariales.</title>
        <authorList>
            <person name="Hensen N."/>
            <person name="Bonometti L."/>
            <person name="Westerberg I."/>
            <person name="Brannstrom I.O."/>
            <person name="Guillou S."/>
            <person name="Cros-Aarteil S."/>
            <person name="Calhoun S."/>
            <person name="Haridas S."/>
            <person name="Kuo A."/>
            <person name="Mondo S."/>
            <person name="Pangilinan J."/>
            <person name="Riley R."/>
            <person name="LaButti K."/>
            <person name="Andreopoulos B."/>
            <person name="Lipzen A."/>
            <person name="Chen C."/>
            <person name="Yan M."/>
            <person name="Daum C."/>
            <person name="Ng V."/>
            <person name="Clum A."/>
            <person name="Steindorff A."/>
            <person name="Ohm R.A."/>
            <person name="Martin F."/>
            <person name="Silar P."/>
            <person name="Natvig D.O."/>
            <person name="Lalanne C."/>
            <person name="Gautier V."/>
            <person name="Ament-Velasquez S.L."/>
            <person name="Kruys A."/>
            <person name="Hutchinson M.I."/>
            <person name="Powell A.J."/>
            <person name="Barry K."/>
            <person name="Miller A.N."/>
            <person name="Grigoriev I.V."/>
            <person name="Debuchy R."/>
            <person name="Gladieux P."/>
            <person name="Hiltunen Thoren M."/>
            <person name="Johannesson H."/>
        </authorList>
    </citation>
    <scope>NUCLEOTIDE SEQUENCE</scope>
    <source>
        <strain evidence="3">PSN293</strain>
    </source>
</reference>
<feature type="coiled-coil region" evidence="1">
    <location>
        <begin position="117"/>
        <end position="151"/>
    </location>
</feature>
<comment type="caution">
    <text evidence="3">The sequence shown here is derived from an EMBL/GenBank/DDBJ whole genome shotgun (WGS) entry which is preliminary data.</text>
</comment>
<protein>
    <recommendedName>
        <fullName evidence="5">Ankyrin repeat protein</fullName>
    </recommendedName>
</protein>